<evidence type="ECO:0000313" key="4">
    <source>
        <dbReference type="Proteomes" id="UP000823937"/>
    </source>
</evidence>
<feature type="domain" description="Sporulation membrane protein YtrI C-terminal" evidence="2">
    <location>
        <begin position="80"/>
        <end position="162"/>
    </location>
</feature>
<evidence type="ECO:0000256" key="1">
    <source>
        <dbReference type="SAM" id="Phobius"/>
    </source>
</evidence>
<keyword evidence="1" id="KW-0472">Membrane</keyword>
<comment type="caution">
    <text evidence="3">The sequence shown here is derived from an EMBL/GenBank/DDBJ whole genome shotgun (WGS) entry which is preliminary data.</text>
</comment>
<dbReference type="NCBIfam" id="NF041479">
    <property type="entry name" value="spor_membprot_YtrI"/>
    <property type="match status" value="1"/>
</dbReference>
<dbReference type="InterPro" id="IPR048198">
    <property type="entry name" value="YtrI"/>
</dbReference>
<proteinExistence type="predicted"/>
<organism evidence="3 4">
    <name type="scientific">Candidatus Pseudogracilibacillus intestinigallinarum</name>
    <dbReference type="NCBI Taxonomy" id="2838742"/>
    <lineage>
        <taxon>Bacteria</taxon>
        <taxon>Bacillati</taxon>
        <taxon>Bacillota</taxon>
        <taxon>Bacilli</taxon>
        <taxon>Bacillales</taxon>
        <taxon>Bacillaceae</taxon>
        <taxon>Pseudogracilibacillus</taxon>
    </lineage>
</organism>
<protein>
    <recommendedName>
        <fullName evidence="2">Sporulation membrane protein YtrI C-terminal domain-containing protein</fullName>
    </recommendedName>
</protein>
<dbReference type="Proteomes" id="UP000823937">
    <property type="component" value="Unassembled WGS sequence"/>
</dbReference>
<name>A0A9D1PMH3_9BACI</name>
<reference evidence="3" key="1">
    <citation type="journal article" date="2021" name="PeerJ">
        <title>Extensive microbial diversity within the chicken gut microbiome revealed by metagenomics and culture.</title>
        <authorList>
            <person name="Gilroy R."/>
            <person name="Ravi A."/>
            <person name="Getino M."/>
            <person name="Pursley I."/>
            <person name="Horton D.L."/>
            <person name="Alikhan N.F."/>
            <person name="Baker D."/>
            <person name="Gharbi K."/>
            <person name="Hall N."/>
            <person name="Watson M."/>
            <person name="Adriaenssens E.M."/>
            <person name="Foster-Nyarko E."/>
            <person name="Jarju S."/>
            <person name="Secka A."/>
            <person name="Antonio M."/>
            <person name="Oren A."/>
            <person name="Chaudhuri R.R."/>
            <person name="La Ragione R."/>
            <person name="Hildebrand F."/>
            <person name="Pallen M.J."/>
        </authorList>
    </citation>
    <scope>NUCLEOTIDE SEQUENCE</scope>
    <source>
        <strain evidence="3">CHK169-2315</strain>
    </source>
</reference>
<evidence type="ECO:0000259" key="2">
    <source>
        <dbReference type="Pfam" id="PF26347"/>
    </source>
</evidence>
<sequence length="165" mass="19358">MHFSPYHKKPTWQKFLAGMFFGAVVAYTVFTFMYGKMYESLLAKNIQLHADIATLTKQYDALIEQKEKLEQTMPYTIGSTEVRFTNEKQFQQDALIQHQLTNMIKKELETFIGKPVQSVAENDTLLIKLIENNVYTIDDLTFELQVKKLFIYEKLTLFIQLKKVN</sequence>
<evidence type="ECO:0000313" key="3">
    <source>
        <dbReference type="EMBL" id="HIV75136.1"/>
    </source>
</evidence>
<accession>A0A9D1PMH3</accession>
<feature type="transmembrane region" description="Helical" evidence="1">
    <location>
        <begin position="15"/>
        <end position="35"/>
    </location>
</feature>
<gene>
    <name evidence="3" type="ORF">H9895_08680</name>
</gene>
<dbReference type="EMBL" id="DXHX01000124">
    <property type="protein sequence ID" value="HIV75136.1"/>
    <property type="molecule type" value="Genomic_DNA"/>
</dbReference>
<dbReference type="InterPro" id="IPR058620">
    <property type="entry name" value="YtrI_C"/>
</dbReference>
<keyword evidence="1" id="KW-0812">Transmembrane</keyword>
<keyword evidence="1" id="KW-1133">Transmembrane helix</keyword>
<dbReference type="AlphaFoldDB" id="A0A9D1PMH3"/>
<dbReference type="Pfam" id="PF26347">
    <property type="entry name" value="YtrI_sporulation"/>
    <property type="match status" value="1"/>
</dbReference>
<reference evidence="3" key="2">
    <citation type="submission" date="2021-04" db="EMBL/GenBank/DDBJ databases">
        <authorList>
            <person name="Gilroy R."/>
        </authorList>
    </citation>
    <scope>NUCLEOTIDE SEQUENCE</scope>
    <source>
        <strain evidence="3">CHK169-2315</strain>
    </source>
</reference>